<accession>A0ACB8C313</accession>
<evidence type="ECO:0000313" key="1">
    <source>
        <dbReference type="EMBL" id="KAH7933228.1"/>
    </source>
</evidence>
<dbReference type="EMBL" id="CM023478">
    <property type="protein sequence ID" value="KAH7933228.1"/>
    <property type="molecule type" value="Genomic_DNA"/>
</dbReference>
<name>A0ACB8C313_DERSI</name>
<organism evidence="1 2">
    <name type="scientific">Dermacentor silvarum</name>
    <name type="common">Tick</name>
    <dbReference type="NCBI Taxonomy" id="543639"/>
    <lineage>
        <taxon>Eukaryota</taxon>
        <taxon>Metazoa</taxon>
        <taxon>Ecdysozoa</taxon>
        <taxon>Arthropoda</taxon>
        <taxon>Chelicerata</taxon>
        <taxon>Arachnida</taxon>
        <taxon>Acari</taxon>
        <taxon>Parasitiformes</taxon>
        <taxon>Ixodida</taxon>
        <taxon>Ixodoidea</taxon>
        <taxon>Ixodidae</taxon>
        <taxon>Rhipicephalinae</taxon>
        <taxon>Dermacentor</taxon>
    </lineage>
</organism>
<evidence type="ECO:0000313" key="2">
    <source>
        <dbReference type="Proteomes" id="UP000821865"/>
    </source>
</evidence>
<sequence length="141" mass="16100">MHPFERDSELPSVSTATTHRMLKKRRIRYKKRFQNAMSIEATLIVQSCRRYVPHIAELRRQGRQLFTPMKRKLPLATRKVVWVEETVSTLQKARRSGLSTGLQNPNGKGGRLIVIHCDNENGLVEDAGDVFRAKKSSGELS</sequence>
<keyword evidence="2" id="KW-1185">Reference proteome</keyword>
<reference evidence="1" key="1">
    <citation type="submission" date="2020-05" db="EMBL/GenBank/DDBJ databases">
        <title>Large-scale comparative analyses of tick genomes elucidate their genetic diversity and vector capacities.</title>
        <authorList>
            <person name="Jia N."/>
            <person name="Wang J."/>
            <person name="Shi W."/>
            <person name="Du L."/>
            <person name="Sun Y."/>
            <person name="Zhan W."/>
            <person name="Jiang J."/>
            <person name="Wang Q."/>
            <person name="Zhang B."/>
            <person name="Ji P."/>
            <person name="Sakyi L.B."/>
            <person name="Cui X."/>
            <person name="Yuan T."/>
            <person name="Jiang B."/>
            <person name="Yang W."/>
            <person name="Lam T.T.-Y."/>
            <person name="Chang Q."/>
            <person name="Ding S."/>
            <person name="Wang X."/>
            <person name="Zhu J."/>
            <person name="Ruan X."/>
            <person name="Zhao L."/>
            <person name="Wei J."/>
            <person name="Que T."/>
            <person name="Du C."/>
            <person name="Cheng J."/>
            <person name="Dai P."/>
            <person name="Han X."/>
            <person name="Huang E."/>
            <person name="Gao Y."/>
            <person name="Liu J."/>
            <person name="Shao H."/>
            <person name="Ye R."/>
            <person name="Li L."/>
            <person name="Wei W."/>
            <person name="Wang X."/>
            <person name="Wang C."/>
            <person name="Yang T."/>
            <person name="Huo Q."/>
            <person name="Li W."/>
            <person name="Guo W."/>
            <person name="Chen H."/>
            <person name="Zhou L."/>
            <person name="Ni X."/>
            <person name="Tian J."/>
            <person name="Zhou Y."/>
            <person name="Sheng Y."/>
            <person name="Liu T."/>
            <person name="Pan Y."/>
            <person name="Xia L."/>
            <person name="Li J."/>
            <person name="Zhao F."/>
            <person name="Cao W."/>
        </authorList>
    </citation>
    <scope>NUCLEOTIDE SEQUENCE</scope>
    <source>
        <strain evidence="1">Dsil-2018</strain>
    </source>
</reference>
<dbReference type="Proteomes" id="UP000821865">
    <property type="component" value="Chromosome 9"/>
</dbReference>
<comment type="caution">
    <text evidence="1">The sequence shown here is derived from an EMBL/GenBank/DDBJ whole genome shotgun (WGS) entry which is preliminary data.</text>
</comment>
<protein>
    <submittedName>
        <fullName evidence="1">Uncharacterized protein</fullName>
    </submittedName>
</protein>
<gene>
    <name evidence="1" type="ORF">HPB49_010568</name>
</gene>
<proteinExistence type="predicted"/>